<dbReference type="GO" id="GO:0046872">
    <property type="term" value="F:metal ion binding"/>
    <property type="evidence" value="ECO:0007669"/>
    <property type="project" value="UniProtKB-KW"/>
</dbReference>
<evidence type="ECO:0000259" key="5">
    <source>
        <dbReference type="PROSITE" id="PS51891"/>
    </source>
</evidence>
<keyword evidence="2" id="KW-0479">Metal-binding</keyword>
<dbReference type="HOGENOM" id="CLU_055491_3_2_1"/>
<reference evidence="6" key="1">
    <citation type="submission" date="2014-02" db="EMBL/GenBank/DDBJ databases">
        <title>The Genome Sequence of Trichophyton rubrum (morphotype fischeri) CBS 288.86.</title>
        <authorList>
            <consortium name="The Broad Institute Genomics Platform"/>
            <person name="Cuomo C.A."/>
            <person name="White T.C."/>
            <person name="Graser Y."/>
            <person name="Martinez-Rossi N."/>
            <person name="Heitman J."/>
            <person name="Young S.K."/>
            <person name="Zeng Q."/>
            <person name="Gargeya S."/>
            <person name="Abouelleil A."/>
            <person name="Alvarado L."/>
            <person name="Chapman S.B."/>
            <person name="Gainer-Dewar J."/>
            <person name="Goldberg J."/>
            <person name="Griggs A."/>
            <person name="Gujja S."/>
            <person name="Hansen M."/>
            <person name="Howarth C."/>
            <person name="Imamovic A."/>
            <person name="Larimer J."/>
            <person name="Martinez D."/>
            <person name="Murphy C."/>
            <person name="Pearson M.D."/>
            <person name="Persinoti G."/>
            <person name="Poon T."/>
            <person name="Priest M."/>
            <person name="Roberts A.D."/>
            <person name="Saif S."/>
            <person name="Shea T.D."/>
            <person name="Sykes S.N."/>
            <person name="Wortman J."/>
            <person name="Nusbaum C."/>
            <person name="Birren B."/>
        </authorList>
    </citation>
    <scope>NUCLEOTIDE SEQUENCE [LARGE SCALE GENOMIC DNA]</scope>
    <source>
        <strain evidence="6">CBS 288.86</strain>
    </source>
</reference>
<keyword evidence="4" id="KW-0456">Lyase</keyword>
<dbReference type="InterPro" id="IPR006913">
    <property type="entry name" value="CENP-V/GFA"/>
</dbReference>
<evidence type="ECO:0000256" key="2">
    <source>
        <dbReference type="ARBA" id="ARBA00022723"/>
    </source>
</evidence>
<dbReference type="SUPFAM" id="SSF51316">
    <property type="entry name" value="Mss4-like"/>
    <property type="match status" value="1"/>
</dbReference>
<dbReference type="OrthoDB" id="406544at2759"/>
<evidence type="ECO:0000256" key="4">
    <source>
        <dbReference type="ARBA" id="ARBA00023239"/>
    </source>
</evidence>
<feature type="domain" description="CENP-V/GFA" evidence="5">
    <location>
        <begin position="6"/>
        <end position="129"/>
    </location>
</feature>
<dbReference type="EMBL" id="KK207901">
    <property type="protein sequence ID" value="EZF49481.1"/>
    <property type="molecule type" value="Genomic_DNA"/>
</dbReference>
<organism evidence="6">
    <name type="scientific">Trichophyton rubrum CBS 288.86</name>
    <dbReference type="NCBI Taxonomy" id="1215330"/>
    <lineage>
        <taxon>Eukaryota</taxon>
        <taxon>Fungi</taxon>
        <taxon>Dikarya</taxon>
        <taxon>Ascomycota</taxon>
        <taxon>Pezizomycotina</taxon>
        <taxon>Eurotiomycetes</taxon>
        <taxon>Eurotiomycetidae</taxon>
        <taxon>Onygenales</taxon>
        <taxon>Arthrodermataceae</taxon>
        <taxon>Trichophyton</taxon>
    </lineage>
</organism>
<dbReference type="Gene3D" id="3.90.1590.10">
    <property type="entry name" value="glutathione-dependent formaldehyde- activating enzyme (gfa)"/>
    <property type="match status" value="1"/>
</dbReference>
<accession>A0A022VTV6</accession>
<proteinExistence type="inferred from homology"/>
<comment type="similarity">
    <text evidence="1">Belongs to the Gfa family.</text>
</comment>
<dbReference type="InterPro" id="IPR011057">
    <property type="entry name" value="Mss4-like_sf"/>
</dbReference>
<evidence type="ECO:0000256" key="3">
    <source>
        <dbReference type="ARBA" id="ARBA00022833"/>
    </source>
</evidence>
<gene>
    <name evidence="6" type="ORF">H103_06874</name>
</gene>
<dbReference type="GO" id="GO:0016846">
    <property type="term" value="F:carbon-sulfur lyase activity"/>
    <property type="evidence" value="ECO:0007669"/>
    <property type="project" value="InterPro"/>
</dbReference>
<sequence>MAGPTRRGTCMCQGIVYEVNDKPEQTVACYCKHCKLNGGSAFQITACYNKEQVKVLSGEDLIGTWTLKDTISGNDKHKRFCTRCGCTLWTVPMIFNGEKFMVRTSLLENGLEDLKPESELFATEKPSYLESIKAL</sequence>
<keyword evidence="3" id="KW-0862">Zinc</keyword>
<dbReference type="Proteomes" id="UP000023758">
    <property type="component" value="Unassembled WGS sequence"/>
</dbReference>
<evidence type="ECO:0000256" key="1">
    <source>
        <dbReference type="ARBA" id="ARBA00005495"/>
    </source>
</evidence>
<dbReference type="AlphaFoldDB" id="A0A022VTV6"/>
<evidence type="ECO:0000313" key="6">
    <source>
        <dbReference type="EMBL" id="EZF49481.1"/>
    </source>
</evidence>
<dbReference type="PANTHER" id="PTHR33337:SF40">
    <property type="entry name" value="CENP-V_GFA DOMAIN-CONTAINING PROTEIN-RELATED"/>
    <property type="match status" value="1"/>
</dbReference>
<name>A0A022VTV6_TRIRU</name>
<protein>
    <recommendedName>
        <fullName evidence="5">CENP-V/GFA domain-containing protein</fullName>
    </recommendedName>
</protein>
<dbReference type="Pfam" id="PF04828">
    <property type="entry name" value="GFA"/>
    <property type="match status" value="1"/>
</dbReference>
<dbReference type="PROSITE" id="PS51891">
    <property type="entry name" value="CENP_V_GFA"/>
    <property type="match status" value="1"/>
</dbReference>
<dbReference type="PANTHER" id="PTHR33337">
    <property type="entry name" value="GFA DOMAIN-CONTAINING PROTEIN"/>
    <property type="match status" value="1"/>
</dbReference>